<keyword evidence="4" id="KW-1185">Reference proteome</keyword>
<dbReference type="EMBL" id="WJBE01000023">
    <property type="protein sequence ID" value="MBC3901273.1"/>
    <property type="molecule type" value="Genomic_DNA"/>
</dbReference>
<dbReference type="RefSeq" id="WP_186895339.1">
    <property type="nucleotide sequence ID" value="NZ_WJBE01000023.1"/>
</dbReference>
<sequence length="146" mass="15941">MFCENCNEKIPDGSQFCTHCGTKQTGNLAATQSGAVGQSYQPAERISSPPVQNTQRPVYTQQPHQNSGDLDLITMGQYLIMFLIMAIPIAGIVMLFIWSFGGDTGPNKKNFARAYLVMMLIALGVAIIMSIVMAIFAAAMMSTLYY</sequence>
<evidence type="ECO:0000259" key="2">
    <source>
        <dbReference type="Pfam" id="PF13240"/>
    </source>
</evidence>
<evidence type="ECO:0000313" key="4">
    <source>
        <dbReference type="Proteomes" id="UP000622405"/>
    </source>
</evidence>
<comment type="caution">
    <text evidence="3">The sequence shown here is derived from an EMBL/GenBank/DDBJ whole genome shotgun (WGS) entry which is preliminary data.</text>
</comment>
<evidence type="ECO:0000313" key="3">
    <source>
        <dbReference type="EMBL" id="MBC3901273.1"/>
    </source>
</evidence>
<dbReference type="Pfam" id="PF13240">
    <property type="entry name" value="Zn_Ribbon_1"/>
    <property type="match status" value="1"/>
</dbReference>
<dbReference type="Proteomes" id="UP000622405">
    <property type="component" value="Unassembled WGS sequence"/>
</dbReference>
<gene>
    <name evidence="3" type="ORF">GH811_16810</name>
</gene>
<dbReference type="InterPro" id="IPR026870">
    <property type="entry name" value="Zinc_ribbon_dom"/>
</dbReference>
<name>A0ABR6Z1G7_9FIRM</name>
<protein>
    <submittedName>
        <fullName evidence="3">Zinc-ribbon domain-containing protein</fullName>
    </submittedName>
</protein>
<feature type="transmembrane region" description="Helical" evidence="1">
    <location>
        <begin position="78"/>
        <end position="102"/>
    </location>
</feature>
<keyword evidence="1" id="KW-1133">Transmembrane helix</keyword>
<feature type="transmembrane region" description="Helical" evidence="1">
    <location>
        <begin position="114"/>
        <end position="141"/>
    </location>
</feature>
<keyword evidence="1" id="KW-0812">Transmembrane</keyword>
<organism evidence="3 4">
    <name type="scientific">Acetobacterium malicum</name>
    <dbReference type="NCBI Taxonomy" id="52692"/>
    <lineage>
        <taxon>Bacteria</taxon>
        <taxon>Bacillati</taxon>
        <taxon>Bacillota</taxon>
        <taxon>Clostridia</taxon>
        <taxon>Eubacteriales</taxon>
        <taxon>Eubacteriaceae</taxon>
        <taxon>Acetobacterium</taxon>
    </lineage>
</organism>
<proteinExistence type="predicted"/>
<evidence type="ECO:0000256" key="1">
    <source>
        <dbReference type="SAM" id="Phobius"/>
    </source>
</evidence>
<accession>A0ABR6Z1G7</accession>
<feature type="domain" description="Zinc-ribbon" evidence="2">
    <location>
        <begin position="2"/>
        <end position="23"/>
    </location>
</feature>
<keyword evidence="1" id="KW-0472">Membrane</keyword>
<reference evidence="3 4" key="1">
    <citation type="journal article" date="2020" name="mSystems">
        <title>Defining Genomic and Predicted Metabolic Features of the Acetobacterium Genus.</title>
        <authorList>
            <person name="Ross D.E."/>
            <person name="Marshall C.W."/>
            <person name="Gulliver D."/>
            <person name="May H.D."/>
            <person name="Norman R.S."/>
        </authorList>
    </citation>
    <scope>NUCLEOTIDE SEQUENCE [LARGE SCALE GENOMIC DNA]</scope>
    <source>
        <strain evidence="3 4">DSM 4132</strain>
    </source>
</reference>